<organism evidence="1">
    <name type="scientific">Triticum urartu</name>
    <name type="common">Red wild einkorn</name>
    <name type="synonym">Crithodium urartu</name>
    <dbReference type="NCBI Taxonomy" id="4572"/>
    <lineage>
        <taxon>Eukaryota</taxon>
        <taxon>Viridiplantae</taxon>
        <taxon>Streptophyta</taxon>
        <taxon>Embryophyta</taxon>
        <taxon>Tracheophyta</taxon>
        <taxon>Spermatophyta</taxon>
        <taxon>Magnoliopsida</taxon>
        <taxon>Liliopsida</taxon>
        <taxon>Poales</taxon>
        <taxon>Poaceae</taxon>
        <taxon>BOP clade</taxon>
        <taxon>Pooideae</taxon>
        <taxon>Triticodae</taxon>
        <taxon>Triticeae</taxon>
        <taxon>Triticinae</taxon>
        <taxon>Triticum</taxon>
    </lineage>
</organism>
<dbReference type="OMA" id="PRFMTHE"/>
<accession>M8A385</accession>
<dbReference type="EMBL" id="KD026321">
    <property type="protein sequence ID" value="EMS66837.1"/>
    <property type="molecule type" value="Genomic_DNA"/>
</dbReference>
<dbReference type="AlphaFoldDB" id="M8A385"/>
<protein>
    <submittedName>
        <fullName evidence="1">Uncharacterized protein</fullName>
    </submittedName>
</protein>
<name>M8A385_TRIUA</name>
<gene>
    <name evidence="1" type="ORF">TRIUR3_13967</name>
</gene>
<reference evidence="1" key="1">
    <citation type="journal article" date="2013" name="Nature">
        <title>Draft genome of the wheat A-genome progenitor Triticum urartu.</title>
        <authorList>
            <person name="Ling H.Q."/>
            <person name="Zhao S."/>
            <person name="Liu D."/>
            <person name="Wang J."/>
            <person name="Sun H."/>
            <person name="Zhang C."/>
            <person name="Fan H."/>
            <person name="Li D."/>
            <person name="Dong L."/>
            <person name="Tao Y."/>
            <person name="Gao C."/>
            <person name="Wu H."/>
            <person name="Li Y."/>
            <person name="Cui Y."/>
            <person name="Guo X."/>
            <person name="Zheng S."/>
            <person name="Wang B."/>
            <person name="Yu K."/>
            <person name="Liang Q."/>
            <person name="Yang W."/>
            <person name="Lou X."/>
            <person name="Chen J."/>
            <person name="Feng M."/>
            <person name="Jian J."/>
            <person name="Zhang X."/>
            <person name="Luo G."/>
            <person name="Jiang Y."/>
            <person name="Liu J."/>
            <person name="Wang Z."/>
            <person name="Sha Y."/>
            <person name="Zhang B."/>
            <person name="Wu H."/>
            <person name="Tang D."/>
            <person name="Shen Q."/>
            <person name="Xue P."/>
            <person name="Zou S."/>
            <person name="Wang X."/>
            <person name="Liu X."/>
            <person name="Wang F."/>
            <person name="Yang Y."/>
            <person name="An X."/>
            <person name="Dong Z."/>
            <person name="Zhang K."/>
            <person name="Zhang X."/>
            <person name="Luo M.C."/>
            <person name="Dvorak J."/>
            <person name="Tong Y."/>
            <person name="Wang J."/>
            <person name="Yang H."/>
            <person name="Li Z."/>
            <person name="Wang D."/>
            <person name="Zhang A."/>
            <person name="Wang J."/>
        </authorList>
    </citation>
    <scope>NUCLEOTIDE SEQUENCE</scope>
</reference>
<proteinExistence type="predicted"/>
<evidence type="ECO:0000313" key="1">
    <source>
        <dbReference type="EMBL" id="EMS66837.1"/>
    </source>
</evidence>
<sequence length="99" mass="11480">METRPRNSMQQVHAHLRPLTLLYIFTQARVHVVWKTFYAALLHVRLHPTPYMLWQPHGERVSSLSFSLVAVGAAMTIHLIDDCITYTPVGNEPRFMTHE</sequence>